<evidence type="ECO:0000256" key="1">
    <source>
        <dbReference type="SAM" id="MobiDB-lite"/>
    </source>
</evidence>
<proteinExistence type="predicted"/>
<accession>A0A1H8BXK8</accession>
<dbReference type="Pfam" id="PF19829">
    <property type="entry name" value="DUF6310"/>
    <property type="match status" value="1"/>
</dbReference>
<dbReference type="InterPro" id="IPR046277">
    <property type="entry name" value="DUF6310"/>
</dbReference>
<feature type="domain" description="DUF6310" evidence="3">
    <location>
        <begin position="178"/>
        <end position="302"/>
    </location>
</feature>
<feature type="region of interest" description="Disordered" evidence="1">
    <location>
        <begin position="134"/>
        <end position="193"/>
    </location>
</feature>
<feature type="compositionally biased region" description="Polar residues" evidence="1">
    <location>
        <begin position="145"/>
        <end position="157"/>
    </location>
</feature>
<organism evidence="4 5">
    <name type="scientific">Stigmatella aurantiaca</name>
    <dbReference type="NCBI Taxonomy" id="41"/>
    <lineage>
        <taxon>Bacteria</taxon>
        <taxon>Pseudomonadati</taxon>
        <taxon>Myxococcota</taxon>
        <taxon>Myxococcia</taxon>
        <taxon>Myxococcales</taxon>
        <taxon>Cystobacterineae</taxon>
        <taxon>Archangiaceae</taxon>
        <taxon>Stigmatella</taxon>
    </lineage>
</organism>
<dbReference type="EMBL" id="FOAP01000024">
    <property type="protein sequence ID" value="SEM86597.1"/>
    <property type="molecule type" value="Genomic_DNA"/>
</dbReference>
<evidence type="ECO:0000313" key="4">
    <source>
        <dbReference type="EMBL" id="SEM86597.1"/>
    </source>
</evidence>
<sequence>MRLRACIALLLFLSACATSAPSLKEPAARNPRIANLQRAAKLPWTEGGRCVVREASQPWPVLAERCFQALDHDRIRFNDPTGRCAVASAGAAALGIGLCVLAAPEIVVGAVVVVGVVVVGVAIKEALDAYELRGSSSEEVEPAPQTKSGPQAPSANQKPKPEPSGQDWFPPVPTEPRERERRPECVPKRVPPKGGNALHNWCADNVPLNAFRGANALVNGKAYDALQPAARMLWEVKTTAIETYSPFVQRTELQKQVEEGRRERDLAAACGYDFVIGVRTEAHRQMLKNAAPDLKVVLMTWCK</sequence>
<feature type="compositionally biased region" description="Basic and acidic residues" evidence="1">
    <location>
        <begin position="175"/>
        <end position="187"/>
    </location>
</feature>
<keyword evidence="5" id="KW-1185">Reference proteome</keyword>
<evidence type="ECO:0000256" key="2">
    <source>
        <dbReference type="SAM" id="SignalP"/>
    </source>
</evidence>
<reference evidence="5" key="1">
    <citation type="submission" date="2016-10" db="EMBL/GenBank/DDBJ databases">
        <authorList>
            <person name="Varghese N."/>
            <person name="Submissions S."/>
        </authorList>
    </citation>
    <scope>NUCLEOTIDE SEQUENCE [LARGE SCALE GENOMIC DNA]</scope>
    <source>
        <strain evidence="5">DSM 17044</strain>
    </source>
</reference>
<protein>
    <recommendedName>
        <fullName evidence="3">DUF6310 domain-containing protein</fullName>
    </recommendedName>
</protein>
<dbReference type="AlphaFoldDB" id="A0A1H8BXK8"/>
<feature type="signal peptide" evidence="2">
    <location>
        <begin position="1"/>
        <end position="20"/>
    </location>
</feature>
<dbReference type="RefSeq" id="WP_075010404.1">
    <property type="nucleotide sequence ID" value="NZ_FOAP01000024.1"/>
</dbReference>
<feature type="chain" id="PRO_5010267584" description="DUF6310 domain-containing protein" evidence="2">
    <location>
        <begin position="21"/>
        <end position="303"/>
    </location>
</feature>
<name>A0A1H8BXK8_STIAU</name>
<dbReference type="PROSITE" id="PS51257">
    <property type="entry name" value="PROKAR_LIPOPROTEIN"/>
    <property type="match status" value="1"/>
</dbReference>
<evidence type="ECO:0000313" key="5">
    <source>
        <dbReference type="Proteomes" id="UP000182719"/>
    </source>
</evidence>
<keyword evidence="2" id="KW-0732">Signal</keyword>
<dbReference type="Proteomes" id="UP000182719">
    <property type="component" value="Unassembled WGS sequence"/>
</dbReference>
<evidence type="ECO:0000259" key="3">
    <source>
        <dbReference type="Pfam" id="PF19829"/>
    </source>
</evidence>
<gene>
    <name evidence="4" type="ORF">SAMN05444354_124111</name>
</gene>
<dbReference type="OrthoDB" id="5524143at2"/>